<evidence type="ECO:0000313" key="7">
    <source>
        <dbReference type="Proteomes" id="UP000199167"/>
    </source>
</evidence>
<feature type="domain" description="BPL/LPL catalytic" evidence="5">
    <location>
        <begin position="1"/>
        <end position="172"/>
    </location>
</feature>
<keyword evidence="2" id="KW-0092">Biotin</keyword>
<dbReference type="GO" id="GO:0005737">
    <property type="term" value="C:cytoplasm"/>
    <property type="evidence" value="ECO:0007669"/>
    <property type="project" value="TreeGrafter"/>
</dbReference>
<dbReference type="Pfam" id="PF03099">
    <property type="entry name" value="BPL_LplA_LipB"/>
    <property type="match status" value="1"/>
</dbReference>
<dbReference type="InterPro" id="IPR004143">
    <property type="entry name" value="BPL_LPL_catalytic"/>
</dbReference>
<dbReference type="Gene3D" id="3.30.930.10">
    <property type="entry name" value="Bira Bifunctional Protein, Domain 2"/>
    <property type="match status" value="1"/>
</dbReference>
<dbReference type="AlphaFoldDB" id="A0A1I0NLV5"/>
<dbReference type="PANTHER" id="PTHR12835">
    <property type="entry name" value="BIOTIN PROTEIN LIGASE"/>
    <property type="match status" value="1"/>
</dbReference>
<dbReference type="CDD" id="cd16442">
    <property type="entry name" value="BPL"/>
    <property type="match status" value="1"/>
</dbReference>
<dbReference type="NCBIfam" id="TIGR00121">
    <property type="entry name" value="birA_ligase"/>
    <property type="match status" value="1"/>
</dbReference>
<dbReference type="Proteomes" id="UP000199167">
    <property type="component" value="Unassembled WGS sequence"/>
</dbReference>
<organism evidence="6 7">
    <name type="scientific">Cognatiyoonia koreensis</name>
    <dbReference type="NCBI Taxonomy" id="364200"/>
    <lineage>
        <taxon>Bacteria</taxon>
        <taxon>Pseudomonadati</taxon>
        <taxon>Pseudomonadota</taxon>
        <taxon>Alphaproteobacteria</taxon>
        <taxon>Rhodobacterales</taxon>
        <taxon>Paracoccaceae</taxon>
        <taxon>Cognatiyoonia</taxon>
    </lineage>
</organism>
<comment type="catalytic activity">
    <reaction evidence="4">
        <text>biotin + L-lysyl-[protein] + ATP = N(6)-biotinyl-L-lysyl-[protein] + AMP + diphosphate + H(+)</text>
        <dbReference type="Rhea" id="RHEA:11756"/>
        <dbReference type="Rhea" id="RHEA-COMP:9752"/>
        <dbReference type="Rhea" id="RHEA-COMP:10505"/>
        <dbReference type="ChEBI" id="CHEBI:15378"/>
        <dbReference type="ChEBI" id="CHEBI:29969"/>
        <dbReference type="ChEBI" id="CHEBI:30616"/>
        <dbReference type="ChEBI" id="CHEBI:33019"/>
        <dbReference type="ChEBI" id="CHEBI:57586"/>
        <dbReference type="ChEBI" id="CHEBI:83144"/>
        <dbReference type="ChEBI" id="CHEBI:456215"/>
        <dbReference type="EC" id="6.3.4.15"/>
    </reaction>
</comment>
<dbReference type="RefSeq" id="WP_089990308.1">
    <property type="nucleotide sequence ID" value="NZ_FOIZ01000001.1"/>
</dbReference>
<evidence type="ECO:0000256" key="1">
    <source>
        <dbReference type="ARBA" id="ARBA00022598"/>
    </source>
</evidence>
<proteinExistence type="predicted"/>
<accession>A0A1I0NLV5</accession>
<dbReference type="SUPFAM" id="SSF55681">
    <property type="entry name" value="Class II aaRS and biotin synthetases"/>
    <property type="match status" value="1"/>
</dbReference>
<dbReference type="InterPro" id="IPR045864">
    <property type="entry name" value="aa-tRNA-synth_II/BPL/LPL"/>
</dbReference>
<reference evidence="6 7" key="1">
    <citation type="submission" date="2016-10" db="EMBL/GenBank/DDBJ databases">
        <authorList>
            <person name="de Groot N.N."/>
        </authorList>
    </citation>
    <scope>NUCLEOTIDE SEQUENCE [LARGE SCALE GENOMIC DNA]</scope>
    <source>
        <strain evidence="6 7">DSM 17925</strain>
    </source>
</reference>
<evidence type="ECO:0000259" key="5">
    <source>
        <dbReference type="PROSITE" id="PS51733"/>
    </source>
</evidence>
<keyword evidence="7" id="KW-1185">Reference proteome</keyword>
<dbReference type="InterPro" id="IPR004408">
    <property type="entry name" value="Biotin_CoA_COase_ligase"/>
</dbReference>
<dbReference type="EC" id="6.3.4.15" evidence="3"/>
<dbReference type="PROSITE" id="PS51733">
    <property type="entry name" value="BPL_LPL_CATALYTIC"/>
    <property type="match status" value="1"/>
</dbReference>
<evidence type="ECO:0000256" key="2">
    <source>
        <dbReference type="ARBA" id="ARBA00023267"/>
    </source>
</evidence>
<name>A0A1I0NLV5_9RHOB</name>
<dbReference type="OrthoDB" id="9807064at2"/>
<dbReference type="EMBL" id="FOIZ01000001">
    <property type="protein sequence ID" value="SEW02312.1"/>
    <property type="molecule type" value="Genomic_DNA"/>
</dbReference>
<gene>
    <name evidence="6" type="ORF">SAMN04488515_0697</name>
</gene>
<dbReference type="GO" id="GO:0004077">
    <property type="term" value="F:biotin--[biotin carboxyl-carrier protein] ligase activity"/>
    <property type="evidence" value="ECO:0007669"/>
    <property type="project" value="UniProtKB-EC"/>
</dbReference>
<evidence type="ECO:0000313" key="6">
    <source>
        <dbReference type="EMBL" id="SEW02312.1"/>
    </source>
</evidence>
<evidence type="ECO:0000256" key="3">
    <source>
        <dbReference type="ARBA" id="ARBA00024227"/>
    </source>
</evidence>
<dbReference type="STRING" id="364200.SAMN04488515_0697"/>
<evidence type="ECO:0000256" key="4">
    <source>
        <dbReference type="ARBA" id="ARBA00047846"/>
    </source>
</evidence>
<protein>
    <recommendedName>
        <fullName evidence="3">biotin--[biotin carboxyl-carrier protein] ligase</fullName>
        <ecNumber evidence="3">6.3.4.15</ecNumber>
    </recommendedName>
</protein>
<dbReference type="Pfam" id="PF02237">
    <property type="entry name" value="BPL_C"/>
    <property type="match status" value="1"/>
</dbReference>
<keyword evidence="1 6" id="KW-0436">Ligase</keyword>
<dbReference type="InterPro" id="IPR003142">
    <property type="entry name" value="BPL_C"/>
</dbReference>
<sequence>MRDTVDSTMSEAARLAPTLDAPTWIIARHQTAARGRRGRVWEQPKGNFSATLIFKPLCTPQVAAQRSFIAANALHEALSMYIDRRALSLKWPNDVLLHGGKVAGILLESSGKGPFIDWLSVGIGVNLAYAPTNVENEFPPVSLAGEGGEPVSPEEFLITLADAFATQEAKLGHLGFDRIRTDWLKNAARIGENITAIQGTEVIQGIFDTIDKDGNLVLITAKGPRHIAAADIYFRD</sequence>
<dbReference type="PANTHER" id="PTHR12835:SF5">
    <property type="entry name" value="BIOTIN--PROTEIN LIGASE"/>
    <property type="match status" value="1"/>
</dbReference>